<dbReference type="GO" id="GO:0004825">
    <property type="term" value="F:methionine-tRNA ligase activity"/>
    <property type="evidence" value="ECO:0007669"/>
    <property type="project" value="UniProtKB-EC"/>
</dbReference>
<dbReference type="SUPFAM" id="SSF52374">
    <property type="entry name" value="Nucleotidylyl transferase"/>
    <property type="match status" value="1"/>
</dbReference>
<gene>
    <name evidence="9" type="ORF">BMR1_03g03240</name>
</gene>
<evidence type="ECO:0000256" key="4">
    <source>
        <dbReference type="ARBA" id="ARBA00022840"/>
    </source>
</evidence>
<dbReference type="PANTHER" id="PTHR43326">
    <property type="entry name" value="METHIONYL-TRNA SYNTHETASE"/>
    <property type="match status" value="1"/>
</dbReference>
<proteinExistence type="inferred from homology"/>
<dbReference type="VEuPathDB" id="PiroplasmaDB:BMR1_03g03240"/>
<feature type="domain" description="Methionyl/Leucyl tRNA synthetase" evidence="8">
    <location>
        <begin position="78"/>
        <end position="292"/>
    </location>
</feature>
<dbReference type="InterPro" id="IPR015413">
    <property type="entry name" value="Methionyl/Leucyl_tRNA_Synth"/>
</dbReference>
<evidence type="ECO:0000256" key="2">
    <source>
        <dbReference type="ARBA" id="ARBA00022598"/>
    </source>
</evidence>
<reference evidence="9 10" key="3">
    <citation type="journal article" date="2016" name="Sci. Rep.">
        <title>Genome-wide diversity and gene expression profiling of Babesia microti isolates identify polymorphic genes that mediate host-pathogen interactions.</title>
        <authorList>
            <person name="Silva J.C."/>
            <person name="Cornillot E."/>
            <person name="McCracken C."/>
            <person name="Usmani-Brown S."/>
            <person name="Dwivedi A."/>
            <person name="Ifeonu O.O."/>
            <person name="Crabtree J."/>
            <person name="Gotia H.T."/>
            <person name="Virji A.Z."/>
            <person name="Reynes C."/>
            <person name="Colinge J."/>
            <person name="Kumar V."/>
            <person name="Lawres L."/>
            <person name="Pazzi J.E."/>
            <person name="Pablo J.V."/>
            <person name="Hung C."/>
            <person name="Brancato J."/>
            <person name="Kumari P."/>
            <person name="Orvis J."/>
            <person name="Tretina K."/>
            <person name="Chibucos M."/>
            <person name="Ott S."/>
            <person name="Sadzewicz L."/>
            <person name="Sengamalay N."/>
            <person name="Shetty A.C."/>
            <person name="Su Q."/>
            <person name="Tallon L."/>
            <person name="Fraser C.M."/>
            <person name="Frutos R."/>
            <person name="Molina D.M."/>
            <person name="Krause P.J."/>
            <person name="Ben Mamoun C."/>
        </authorList>
    </citation>
    <scope>NUCLEOTIDE SEQUENCE [LARGE SCALE GENOMIC DNA]</scope>
    <source>
        <strain evidence="9 10">RI</strain>
    </source>
</reference>
<name>A0A1R4AC87_BABMR</name>
<keyword evidence="6 7" id="KW-0030">Aminoacyl-tRNA synthetase</keyword>
<protein>
    <recommendedName>
        <fullName evidence="1">methionine--tRNA ligase</fullName>
        <ecNumber evidence="1">6.1.1.10</ecNumber>
    </recommendedName>
</protein>
<dbReference type="GO" id="GO:0006431">
    <property type="term" value="P:methionyl-tRNA aminoacylation"/>
    <property type="evidence" value="ECO:0007669"/>
    <property type="project" value="InterPro"/>
</dbReference>
<dbReference type="GO" id="GO:0005524">
    <property type="term" value="F:ATP binding"/>
    <property type="evidence" value="ECO:0007669"/>
    <property type="project" value="UniProtKB-KW"/>
</dbReference>
<dbReference type="OrthoDB" id="24670at2759"/>
<evidence type="ECO:0000259" key="8">
    <source>
        <dbReference type="Pfam" id="PF09334"/>
    </source>
</evidence>
<evidence type="ECO:0000313" key="9">
    <source>
        <dbReference type="EMBL" id="SJK86554.1"/>
    </source>
</evidence>
<keyword evidence="3 7" id="KW-0547">Nucleotide-binding</keyword>
<dbReference type="InterPro" id="IPR014729">
    <property type="entry name" value="Rossmann-like_a/b/a_fold"/>
</dbReference>
<dbReference type="EC" id="6.1.1.10" evidence="1"/>
<reference evidence="9 10" key="2">
    <citation type="journal article" date="2013" name="PLoS ONE">
        <title>Whole genome mapping and re-organization of the nuclear and mitochondrial genomes of Babesia microti isolates.</title>
        <authorList>
            <person name="Cornillot E."/>
            <person name="Dassouli A."/>
            <person name="Garg A."/>
            <person name="Pachikara N."/>
            <person name="Randazzo S."/>
            <person name="Depoix D."/>
            <person name="Carcy B."/>
            <person name="Delbecq S."/>
            <person name="Frutos R."/>
            <person name="Silva J.C."/>
            <person name="Sutton R."/>
            <person name="Krause P.J."/>
            <person name="Mamoun C.B."/>
        </authorList>
    </citation>
    <scope>NUCLEOTIDE SEQUENCE [LARGE SCALE GENOMIC DNA]</scope>
    <source>
        <strain evidence="9 10">RI</strain>
    </source>
</reference>
<evidence type="ECO:0000256" key="3">
    <source>
        <dbReference type="ARBA" id="ARBA00022741"/>
    </source>
</evidence>
<accession>A0A1R4AC87</accession>
<keyword evidence="10" id="KW-1185">Reference proteome</keyword>
<keyword evidence="2 7" id="KW-0436">Ligase</keyword>
<dbReference type="EMBL" id="LN871598">
    <property type="protein sequence ID" value="SJK86554.1"/>
    <property type="molecule type" value="Genomic_DNA"/>
</dbReference>
<feature type="domain" description="Methionyl/Leucyl tRNA synthetase" evidence="8">
    <location>
        <begin position="3"/>
        <end position="66"/>
    </location>
</feature>
<dbReference type="InterPro" id="IPR033911">
    <property type="entry name" value="MetRS_core"/>
</dbReference>
<dbReference type="AlphaFoldDB" id="A0A1R4AC87"/>
<dbReference type="RefSeq" id="XP_021338698.1">
    <property type="nucleotide sequence ID" value="XM_021482146.1"/>
</dbReference>
<reference evidence="9 10" key="1">
    <citation type="journal article" date="2012" name="Nucleic Acids Res.">
        <title>Sequencing of the smallest Apicomplexan genome from the human pathogen Babesia microti.</title>
        <authorList>
            <person name="Cornillot E."/>
            <person name="Hadj-Kaddour K."/>
            <person name="Dassouli A."/>
            <person name="Noel B."/>
            <person name="Ranwez V."/>
            <person name="Vacherie B."/>
            <person name="Augagneur Y."/>
            <person name="Bres V."/>
            <person name="Duclos A."/>
            <person name="Randazzo S."/>
            <person name="Carcy B."/>
            <person name="Debierre-Grockiego F."/>
            <person name="Delbecq S."/>
            <person name="Moubri-Menage K."/>
            <person name="Shams-Eldin H."/>
            <person name="Usmani-Brown S."/>
            <person name="Bringaud F."/>
            <person name="Wincker P."/>
            <person name="Vivares C.P."/>
            <person name="Schwarz R.T."/>
            <person name="Schetters T.P."/>
            <person name="Krause P.J."/>
            <person name="Gorenflot A."/>
            <person name="Berry V."/>
            <person name="Barbe V."/>
            <person name="Ben Mamoun C."/>
        </authorList>
    </citation>
    <scope>NUCLEOTIDE SEQUENCE [LARGE SCALE GENOMIC DNA]</scope>
    <source>
        <strain evidence="9 10">RI</strain>
    </source>
</reference>
<organism evidence="9 10">
    <name type="scientific">Babesia microti (strain RI)</name>
    <dbReference type="NCBI Taxonomy" id="1133968"/>
    <lineage>
        <taxon>Eukaryota</taxon>
        <taxon>Sar</taxon>
        <taxon>Alveolata</taxon>
        <taxon>Apicomplexa</taxon>
        <taxon>Aconoidasida</taxon>
        <taxon>Piroplasmida</taxon>
        <taxon>Babesiidae</taxon>
        <taxon>Babesia</taxon>
    </lineage>
</organism>
<dbReference type="SUPFAM" id="SSF47323">
    <property type="entry name" value="Anticodon-binding domain of a subclass of class I aminoacyl-tRNA synthetases"/>
    <property type="match status" value="1"/>
</dbReference>
<sequence>MSFVDKISSGFKHMCDRYAMDYDVFFRTSNTQHKQNVINIWNTLVEKGIIYKGIYHKRINDNQDYYGNEYLNDDNHSISNDQFTKPIETYYFKLSNFQEKLEKFYEHNQDFIVPKFYLNKVKSFLNNKLMDVSISRNDSTWGIPITNSKDIVYVWFDALIGYLTASNYCGDLFCHNQKIVIGNNVGVHVIGKDILRFHAILWIALLMSLDLPLPRKLLVHGWLLNGVDKISKSLRNYNTLDTSIDAITCDITRYNLINSVRFGYDCEYTPKLVATTIYNLKNTFGEILHRVLSLWKLTNVDKIDTRFVNVDNKLINSMNYNIETLKEIVDRGEFHLYCRVLTETASLINSYINDRKPWANAKYINETLYNCLVSLQKLALMSYPVTPNTSQLIMKRLGQPQIIRDTSFETNQSTFTFLRAEPIKLF</sequence>
<evidence type="ECO:0000313" key="10">
    <source>
        <dbReference type="Proteomes" id="UP000002899"/>
    </source>
</evidence>
<dbReference type="GeneID" id="24425294"/>
<keyword evidence="5 7" id="KW-0648">Protein biosynthesis</keyword>
<evidence type="ECO:0000256" key="1">
    <source>
        <dbReference type="ARBA" id="ARBA00012838"/>
    </source>
</evidence>
<dbReference type="PRINTS" id="PR01041">
    <property type="entry name" value="TRNASYNTHMET"/>
</dbReference>
<dbReference type="InterPro" id="IPR009080">
    <property type="entry name" value="tRNAsynth_Ia_anticodon-bd"/>
</dbReference>
<dbReference type="Gene3D" id="3.40.50.620">
    <property type="entry name" value="HUPs"/>
    <property type="match status" value="1"/>
</dbReference>
<dbReference type="Pfam" id="PF09334">
    <property type="entry name" value="tRNA-synt_1g"/>
    <property type="match status" value="2"/>
</dbReference>
<evidence type="ECO:0000256" key="7">
    <source>
        <dbReference type="RuleBase" id="RU363039"/>
    </source>
</evidence>
<dbReference type="InterPro" id="IPR023457">
    <property type="entry name" value="Met-tRNA_synth_2"/>
</dbReference>
<comment type="similarity">
    <text evidence="7">Belongs to the class-I aminoacyl-tRNA synthetase family.</text>
</comment>
<evidence type="ECO:0000256" key="6">
    <source>
        <dbReference type="ARBA" id="ARBA00023146"/>
    </source>
</evidence>
<dbReference type="PANTHER" id="PTHR43326:SF1">
    <property type="entry name" value="METHIONINE--TRNA LIGASE, MITOCHONDRIAL"/>
    <property type="match status" value="1"/>
</dbReference>
<dbReference type="Gene3D" id="1.10.730.10">
    <property type="entry name" value="Isoleucyl-tRNA Synthetase, Domain 1"/>
    <property type="match status" value="1"/>
</dbReference>
<dbReference type="KEGG" id="bmic:BMR1_03g03240"/>
<evidence type="ECO:0000256" key="5">
    <source>
        <dbReference type="ARBA" id="ARBA00022917"/>
    </source>
</evidence>
<keyword evidence="4 7" id="KW-0067">ATP-binding</keyword>
<dbReference type="Gene3D" id="2.170.220.10">
    <property type="match status" value="1"/>
</dbReference>
<dbReference type="Proteomes" id="UP000002899">
    <property type="component" value="Chromosome III"/>
</dbReference>